<keyword evidence="2" id="KW-0614">Plasmid</keyword>
<dbReference type="HOGENOM" id="CLU_106355_2_0_4"/>
<evidence type="ECO:0000313" key="2">
    <source>
        <dbReference type="EMBL" id="BAN27406.1"/>
    </source>
</evidence>
<evidence type="ECO:0000256" key="1">
    <source>
        <dbReference type="ARBA" id="ARBA00007378"/>
    </source>
</evidence>
<dbReference type="NCBIfam" id="TIGR03561">
    <property type="entry name" value="organ_hyd_perox"/>
    <property type="match status" value="1"/>
</dbReference>
<dbReference type="PATRIC" id="fig|758793.3.peg.5617"/>
<dbReference type="AlphaFoldDB" id="R4X3G6"/>
<organism evidence="2 3">
    <name type="scientific">Caballeronia insecticola</name>
    <dbReference type="NCBI Taxonomy" id="758793"/>
    <lineage>
        <taxon>Bacteria</taxon>
        <taxon>Pseudomonadati</taxon>
        <taxon>Pseudomonadota</taxon>
        <taxon>Betaproteobacteria</taxon>
        <taxon>Burkholderiales</taxon>
        <taxon>Burkholderiaceae</taxon>
        <taxon>Caballeronia</taxon>
    </lineage>
</organism>
<dbReference type="Gene3D" id="3.30.300.20">
    <property type="match status" value="1"/>
</dbReference>
<comment type="similarity">
    <text evidence="1">Belongs to the OsmC/Ohr family.</text>
</comment>
<dbReference type="RefSeq" id="WP_016348115.1">
    <property type="nucleotide sequence ID" value="NC_021289.1"/>
</dbReference>
<dbReference type="Proteomes" id="UP000013966">
    <property type="component" value="Plasmid p1"/>
</dbReference>
<geneLocation type="plasmid" evidence="2 3">
    <name>p1</name>
</geneLocation>
<dbReference type="Pfam" id="PF02566">
    <property type="entry name" value="OsmC"/>
    <property type="match status" value="1"/>
</dbReference>
<reference evidence="2 3" key="2">
    <citation type="journal article" date="2018" name="Int. J. Syst. Evol. Microbiol.">
        <title>Burkholderia insecticola sp. nov., a gut symbiotic bacterium of the bean bug Riptortus pedestris.</title>
        <authorList>
            <person name="Takeshita K."/>
            <person name="Tamaki H."/>
            <person name="Ohbayashi T."/>
            <person name="Meng X.-Y."/>
            <person name="Sone T."/>
            <person name="Mitani Y."/>
            <person name="Peeters C."/>
            <person name="Kikuchi Y."/>
            <person name="Vandamme P."/>
        </authorList>
    </citation>
    <scope>NUCLEOTIDE SEQUENCE [LARGE SCALE GENOMIC DNA]</scope>
    <source>
        <strain evidence="2">RPE64</strain>
        <plasmid evidence="2 3">p1</plasmid>
    </source>
</reference>
<dbReference type="GO" id="GO:0006979">
    <property type="term" value="P:response to oxidative stress"/>
    <property type="evidence" value="ECO:0007669"/>
    <property type="project" value="InterPro"/>
</dbReference>
<keyword evidence="3" id="KW-1185">Reference proteome</keyword>
<dbReference type="InterPro" id="IPR036102">
    <property type="entry name" value="OsmC/Ohrsf"/>
</dbReference>
<accession>R4X3G6</accession>
<proteinExistence type="inferred from homology"/>
<dbReference type="KEGG" id="buo:BRPE64_DCDS04700"/>
<reference evidence="2 3" key="1">
    <citation type="journal article" date="2013" name="Genome Announc.">
        <title>Complete Genome Sequence of Burkholderia sp. Strain RPE64, Bacterial Symbiont of the Bean Bug Riptortus pedestris.</title>
        <authorList>
            <person name="Shibata T.F."/>
            <person name="Maeda T."/>
            <person name="Nikoh N."/>
            <person name="Yamaguchi K."/>
            <person name="Oshima K."/>
            <person name="Hattori M."/>
            <person name="Nishiyama T."/>
            <person name="Hasebe M."/>
            <person name="Fukatsu T."/>
            <person name="Kikuchi Y."/>
            <person name="Shigenobu S."/>
        </authorList>
    </citation>
    <scope>NUCLEOTIDE SEQUENCE [LARGE SCALE GENOMIC DNA]</scope>
    <source>
        <plasmid evidence="2 3">p1</plasmid>
    </source>
</reference>
<gene>
    <name evidence="2" type="ORF">BRPE64_DCDS04700</name>
</gene>
<sequence length="172" mass="18291">MEPLIPPPLTLLDKYQGHDMQPLYSTTVTVTGGYAGHGRASGVARSDDGNLDLNLRMPEALGGPGGGTNPEQLFAAGYAACFHGALSLLAARAGIETPDASVAVTVEFGRDPMDGLFVLTAHTRVQMPGVERTVAEELVRNTERYCPYTKMARKGIVNIVALATNHDVPDTR</sequence>
<dbReference type="InterPro" id="IPR019953">
    <property type="entry name" value="OHR"/>
</dbReference>
<evidence type="ECO:0000313" key="3">
    <source>
        <dbReference type="Proteomes" id="UP000013966"/>
    </source>
</evidence>
<dbReference type="PANTHER" id="PTHR33797">
    <property type="entry name" value="ORGANIC HYDROPEROXIDE RESISTANCE PROTEIN-LIKE"/>
    <property type="match status" value="1"/>
</dbReference>
<dbReference type="OrthoDB" id="9797508at2"/>
<dbReference type="InterPro" id="IPR003718">
    <property type="entry name" value="OsmC/Ohr_fam"/>
</dbReference>
<name>R4X3G6_9BURK</name>
<dbReference type="SUPFAM" id="SSF82784">
    <property type="entry name" value="OsmC-like"/>
    <property type="match status" value="1"/>
</dbReference>
<dbReference type="Gene3D" id="2.20.25.10">
    <property type="match status" value="1"/>
</dbReference>
<dbReference type="InterPro" id="IPR015946">
    <property type="entry name" value="KH_dom-like_a/b"/>
</dbReference>
<dbReference type="EMBL" id="AP013061">
    <property type="protein sequence ID" value="BAN27406.1"/>
    <property type="molecule type" value="Genomic_DNA"/>
</dbReference>
<dbReference type="PANTHER" id="PTHR33797:SF2">
    <property type="entry name" value="ORGANIC HYDROPEROXIDE RESISTANCE PROTEIN-LIKE"/>
    <property type="match status" value="1"/>
</dbReference>
<protein>
    <submittedName>
        <fullName evidence="2">OsmC family protein</fullName>
    </submittedName>
</protein>